<dbReference type="SUPFAM" id="SSF56112">
    <property type="entry name" value="Protein kinase-like (PK-like)"/>
    <property type="match status" value="1"/>
</dbReference>
<evidence type="ECO:0000313" key="4">
    <source>
        <dbReference type="Ensembl" id="ENSOTSP00005005596.1"/>
    </source>
</evidence>
<feature type="compositionally biased region" description="Basic and acidic residues" evidence="2">
    <location>
        <begin position="45"/>
        <end position="56"/>
    </location>
</feature>
<dbReference type="GeneTree" id="ENSGT00940000159476"/>
<dbReference type="PROSITE" id="PS50011">
    <property type="entry name" value="PROTEIN_KINASE_DOM"/>
    <property type="match status" value="1"/>
</dbReference>
<sequence>SKRNSTHPSHPPNHLQRKPHFGPARCHTGSICRIEEESLSQSEHCSSDSKQEKAGTKQEMIFDLPSDNSDVTLSDIERYYDIGRTVGDGNFAVVRECRRHNNGEAFAIKIVERSKLIGREHMMQNELSILGSLSHPRSVCVNRWSTVVMVSLSVFQVEYSSDGISLSLPGGVQ</sequence>
<dbReference type="PANTHER" id="PTHR24347">
    <property type="entry name" value="SERINE/THREONINE-PROTEIN KINASE"/>
    <property type="match status" value="1"/>
</dbReference>
<evidence type="ECO:0000313" key="5">
    <source>
        <dbReference type="Proteomes" id="UP000694402"/>
    </source>
</evidence>
<keyword evidence="5" id="KW-1185">Reference proteome</keyword>
<feature type="binding site" evidence="1">
    <location>
        <position position="109"/>
    </location>
    <ligand>
        <name>ATP</name>
        <dbReference type="ChEBI" id="CHEBI:30616"/>
    </ligand>
</feature>
<dbReference type="InterPro" id="IPR000719">
    <property type="entry name" value="Prot_kinase_dom"/>
</dbReference>
<dbReference type="AlphaFoldDB" id="A0A8C8EIF5"/>
<organism evidence="4 5">
    <name type="scientific">Oncorhynchus tshawytscha</name>
    <name type="common">Chinook salmon</name>
    <name type="synonym">Salmo tshawytscha</name>
    <dbReference type="NCBI Taxonomy" id="74940"/>
    <lineage>
        <taxon>Eukaryota</taxon>
        <taxon>Metazoa</taxon>
        <taxon>Chordata</taxon>
        <taxon>Craniata</taxon>
        <taxon>Vertebrata</taxon>
        <taxon>Euteleostomi</taxon>
        <taxon>Actinopterygii</taxon>
        <taxon>Neopterygii</taxon>
        <taxon>Teleostei</taxon>
        <taxon>Protacanthopterygii</taxon>
        <taxon>Salmoniformes</taxon>
        <taxon>Salmonidae</taxon>
        <taxon>Salmoninae</taxon>
        <taxon>Oncorhynchus</taxon>
    </lineage>
</organism>
<dbReference type="Pfam" id="PF00069">
    <property type="entry name" value="Pkinase"/>
    <property type="match status" value="1"/>
</dbReference>
<evidence type="ECO:0000259" key="3">
    <source>
        <dbReference type="PROSITE" id="PS50011"/>
    </source>
</evidence>
<proteinExistence type="predicted"/>
<evidence type="ECO:0000256" key="1">
    <source>
        <dbReference type="PROSITE-ProRule" id="PRU10141"/>
    </source>
</evidence>
<feature type="region of interest" description="Disordered" evidence="2">
    <location>
        <begin position="37"/>
        <end position="56"/>
    </location>
</feature>
<feature type="region of interest" description="Disordered" evidence="2">
    <location>
        <begin position="1"/>
        <end position="24"/>
    </location>
</feature>
<dbReference type="InterPro" id="IPR011009">
    <property type="entry name" value="Kinase-like_dom_sf"/>
</dbReference>
<dbReference type="GO" id="GO:0005524">
    <property type="term" value="F:ATP binding"/>
    <property type="evidence" value="ECO:0007669"/>
    <property type="project" value="UniProtKB-UniRule"/>
</dbReference>
<dbReference type="Ensembl" id="ENSOTST00005006215.2">
    <property type="protein sequence ID" value="ENSOTSP00005005596.1"/>
    <property type="gene ID" value="ENSOTSG00005003253.2"/>
</dbReference>
<dbReference type="Gene3D" id="3.30.200.20">
    <property type="entry name" value="Phosphorylase Kinase, domain 1"/>
    <property type="match status" value="1"/>
</dbReference>
<dbReference type="GO" id="GO:0004672">
    <property type="term" value="F:protein kinase activity"/>
    <property type="evidence" value="ECO:0007669"/>
    <property type="project" value="InterPro"/>
</dbReference>
<evidence type="ECO:0000256" key="2">
    <source>
        <dbReference type="SAM" id="MobiDB-lite"/>
    </source>
</evidence>
<dbReference type="InterPro" id="IPR017441">
    <property type="entry name" value="Protein_kinase_ATP_BS"/>
</dbReference>
<protein>
    <recommendedName>
        <fullName evidence="3">Protein kinase domain-containing protein</fullName>
    </recommendedName>
</protein>
<dbReference type="Proteomes" id="UP000694402">
    <property type="component" value="Unassembled WGS sequence"/>
</dbReference>
<keyword evidence="1" id="KW-0067">ATP-binding</keyword>
<reference evidence="4" key="1">
    <citation type="submission" date="2025-08" db="UniProtKB">
        <authorList>
            <consortium name="Ensembl"/>
        </authorList>
    </citation>
    <scope>IDENTIFICATION</scope>
</reference>
<name>A0A8C8EIF5_ONCTS</name>
<reference evidence="4" key="2">
    <citation type="submission" date="2025-09" db="UniProtKB">
        <authorList>
            <consortium name="Ensembl"/>
        </authorList>
    </citation>
    <scope>IDENTIFICATION</scope>
</reference>
<dbReference type="PROSITE" id="PS00107">
    <property type="entry name" value="PROTEIN_KINASE_ATP"/>
    <property type="match status" value="1"/>
</dbReference>
<accession>A0A8C8EIF5</accession>
<feature type="domain" description="Protein kinase" evidence="3">
    <location>
        <begin position="80"/>
        <end position="173"/>
    </location>
</feature>
<keyword evidence="1" id="KW-0547">Nucleotide-binding</keyword>